<evidence type="ECO:0000313" key="6">
    <source>
        <dbReference type="EMBL" id="CUJ58212.1"/>
    </source>
</evidence>
<dbReference type="GO" id="GO:0003677">
    <property type="term" value="F:DNA binding"/>
    <property type="evidence" value="ECO:0007669"/>
    <property type="project" value="UniProtKB-KW"/>
</dbReference>
<dbReference type="PANTHER" id="PTHR30408">
    <property type="entry name" value="TYPE-1 RESTRICTION ENZYME ECOKI SPECIFICITY PROTEIN"/>
    <property type="match status" value="1"/>
</dbReference>
<evidence type="ECO:0000256" key="4">
    <source>
        <dbReference type="SAM" id="Coils"/>
    </source>
</evidence>
<dbReference type="SUPFAM" id="SSF116734">
    <property type="entry name" value="DNA methylase specificity domain"/>
    <property type="match status" value="2"/>
</dbReference>
<gene>
    <name evidence="6" type="primary">hsdS</name>
    <name evidence="6" type="ORF">ERS370000_04692</name>
</gene>
<comment type="similarity">
    <text evidence="1">Belongs to the type-I restriction system S methylase family.</text>
</comment>
<evidence type="ECO:0000313" key="7">
    <source>
        <dbReference type="Proteomes" id="UP000044098"/>
    </source>
</evidence>
<evidence type="ECO:0000259" key="5">
    <source>
        <dbReference type="Pfam" id="PF01420"/>
    </source>
</evidence>
<dbReference type="Pfam" id="PF01420">
    <property type="entry name" value="Methylase_S"/>
    <property type="match status" value="2"/>
</dbReference>
<dbReference type="InterPro" id="IPR000055">
    <property type="entry name" value="Restrct_endonuc_typeI_TRD"/>
</dbReference>
<organism evidence="6 7">
    <name type="scientific">Achromobacter aegrifaciens</name>
    <dbReference type="NCBI Taxonomy" id="1287736"/>
    <lineage>
        <taxon>Bacteria</taxon>
        <taxon>Pseudomonadati</taxon>
        <taxon>Pseudomonadota</taxon>
        <taxon>Betaproteobacteria</taxon>
        <taxon>Burkholderiales</taxon>
        <taxon>Alcaligenaceae</taxon>
        <taxon>Achromobacter</taxon>
    </lineage>
</organism>
<dbReference type="InterPro" id="IPR044946">
    <property type="entry name" value="Restrct_endonuc_typeI_TRD_sf"/>
</dbReference>
<evidence type="ECO:0000256" key="3">
    <source>
        <dbReference type="ARBA" id="ARBA00023125"/>
    </source>
</evidence>
<reference evidence="6 7" key="1">
    <citation type="submission" date="2015-09" db="EMBL/GenBank/DDBJ databases">
        <authorList>
            <consortium name="Pathogen Informatics"/>
        </authorList>
    </citation>
    <scope>NUCLEOTIDE SEQUENCE [LARGE SCALE GENOMIC DNA]</scope>
    <source>
        <strain evidence="6 7">2789STDY5608625</strain>
    </source>
</reference>
<dbReference type="RefSeq" id="WP_220389113.1">
    <property type="nucleotide sequence ID" value="NZ_CYTK01000008.1"/>
</dbReference>
<dbReference type="CDD" id="cd17524">
    <property type="entry name" value="RMtype1_S_EcoUTORF5051P-TRD2-CR2_like"/>
    <property type="match status" value="1"/>
</dbReference>
<evidence type="ECO:0000256" key="1">
    <source>
        <dbReference type="ARBA" id="ARBA00010923"/>
    </source>
</evidence>
<dbReference type="EMBL" id="CYTK01000008">
    <property type="protein sequence ID" value="CUJ58212.1"/>
    <property type="molecule type" value="Genomic_DNA"/>
</dbReference>
<dbReference type="InterPro" id="IPR052021">
    <property type="entry name" value="Type-I_RS_S_subunit"/>
</dbReference>
<keyword evidence="2" id="KW-0680">Restriction system</keyword>
<protein>
    <submittedName>
        <fullName evidence="6">Type I restriction enzyme EcoKI specificity protein</fullName>
    </submittedName>
</protein>
<evidence type="ECO:0000256" key="2">
    <source>
        <dbReference type="ARBA" id="ARBA00022747"/>
    </source>
</evidence>
<name>A0AAD2J3C4_ACHAE</name>
<comment type="caution">
    <text evidence="6">The sequence shown here is derived from an EMBL/GenBank/DDBJ whole genome shotgun (WGS) entry which is preliminary data.</text>
</comment>
<feature type="domain" description="Type I restriction modification DNA specificity" evidence="5">
    <location>
        <begin position="192"/>
        <end position="356"/>
    </location>
</feature>
<dbReference type="Gene3D" id="3.90.220.20">
    <property type="entry name" value="DNA methylase specificity domains"/>
    <property type="match status" value="2"/>
</dbReference>
<accession>A0AAD2J3C4</accession>
<keyword evidence="4" id="KW-0175">Coiled coil</keyword>
<proteinExistence type="inferred from homology"/>
<dbReference type="GO" id="GO:0009307">
    <property type="term" value="P:DNA restriction-modification system"/>
    <property type="evidence" value="ECO:0007669"/>
    <property type="project" value="UniProtKB-KW"/>
</dbReference>
<dbReference type="Proteomes" id="UP000044098">
    <property type="component" value="Unassembled WGS sequence"/>
</dbReference>
<feature type="domain" description="Type I restriction modification DNA specificity" evidence="5">
    <location>
        <begin position="109"/>
        <end position="169"/>
    </location>
</feature>
<sequence>MSWELVEAGDLMARRNGSVNPANFSNEKFELHSIPAFDLGRPEVLFGSEIGSVKQVVQPNDVMISKIVPHIRRSSVVGKSSGLRQIASGEWIVFRSERFFPQYLRHLLISNQFNAQFMATVSGVGGSLLRARPAEVAKIKIPLPPVNEQRRIAAILDKADALRGQRRAAIAKLDELLQSVFIEMFGDPVTNPKSWPIRKIADLLDSVKYGSSDKATREGEIPILRMNNLTYSGQIELSDLKYIAAKQADEKYLVEPGDILFNRTNSKELVGKTAVYDGPIPMAYAGYLVRGRVNQSNAPEYISAFLNSIWGKTILRNMCKNIVGMANINAREFGSIELPVPPSELQRKFQHYVRAVRTQNQRMQEGMKKLEELFASLQQLAFSGKL</sequence>
<dbReference type="PANTHER" id="PTHR30408:SF12">
    <property type="entry name" value="TYPE I RESTRICTION ENZYME MJAVIII SPECIFICITY SUBUNIT"/>
    <property type="match status" value="1"/>
</dbReference>
<keyword evidence="3" id="KW-0238">DNA-binding</keyword>
<feature type="coiled-coil region" evidence="4">
    <location>
        <begin position="353"/>
        <end position="380"/>
    </location>
</feature>
<dbReference type="AlphaFoldDB" id="A0AAD2J3C4"/>